<gene>
    <name evidence="2" type="ORF">JMUB3870_1571</name>
</gene>
<keyword evidence="1" id="KW-0175">Coiled coil</keyword>
<keyword evidence="3" id="KW-1185">Reference proteome</keyword>
<evidence type="ECO:0000313" key="2">
    <source>
        <dbReference type="EMBL" id="BBM45452.1"/>
    </source>
</evidence>
<reference evidence="2 3" key="1">
    <citation type="submission" date="2019-07" db="EMBL/GenBank/DDBJ databases">
        <title>Complete Genome Sequence of Leptotrichia trevisanii Strain JMUB3870.</title>
        <authorList>
            <person name="Watanabe S."/>
            <person name="Cui L."/>
        </authorList>
    </citation>
    <scope>NUCLEOTIDE SEQUENCE [LARGE SCALE GENOMIC DNA]</scope>
    <source>
        <strain evidence="2 3">JMUB3870</strain>
    </source>
</reference>
<name>A0A510K1F5_9FUSO</name>
<dbReference type="Proteomes" id="UP000422644">
    <property type="component" value="Chromosome"/>
</dbReference>
<protein>
    <submittedName>
        <fullName evidence="2">Uncharacterized protein</fullName>
    </submittedName>
</protein>
<dbReference type="RefSeq" id="WP_155282868.1">
    <property type="nucleotide sequence ID" value="NZ_AP019831.1"/>
</dbReference>
<feature type="coiled-coil region" evidence="1">
    <location>
        <begin position="223"/>
        <end position="259"/>
    </location>
</feature>
<proteinExistence type="predicted"/>
<sequence length="514" mass="60155">MKKIFLMLLLVFCVVSCDYELKRAEQAYNDKKYIESMEIVLGYFEKNPEKLGKIHPKVRNEISEKFSNIVNYYDNIYLNGNSIEEKLEAAHNLLKINILLGRYEFSEQFTDFRKAYNMEVIYKKYEELVSRQFESDFGRKNFTAAYDILTYCQDEPLDTLMKEIDSSGKNKYEYLELHKKLSQLVADKFIILGKKFEELKWFRNAEKAYHAADSAFSRYEDNYKNSRNKFEQSQDTANKIEAEENYKRGVEKLKNAADETDYRNAASYFANSRKYVSGYKDSVELEKEATHKADLIAANKSYDRGMAYLKNGTSKLNYRNAASEFRNADKYISGFKDSRKLADKYYEMGYIRYSINGNISSINQKIDSRMQGIGKRVSGKADVVISYQTDYDYNISTFPPDITNKRENIETKDADGNTITREYIFEEVKNISIEKMKIRYKITVNGLINYSNNNKIELENKVKTLQYTGNVPSKYKAQKEEILGEKKMYNKAYNSFISKISSEIDDIVYKISRL</sequence>
<evidence type="ECO:0000256" key="1">
    <source>
        <dbReference type="SAM" id="Coils"/>
    </source>
</evidence>
<dbReference type="OrthoDB" id="80453at2"/>
<dbReference type="EMBL" id="AP019831">
    <property type="protein sequence ID" value="BBM45452.1"/>
    <property type="molecule type" value="Genomic_DNA"/>
</dbReference>
<evidence type="ECO:0000313" key="3">
    <source>
        <dbReference type="Proteomes" id="UP000422644"/>
    </source>
</evidence>
<accession>A0A510K1F5</accession>
<organism evidence="2 3">
    <name type="scientific">Leptotrichia trevisanii</name>
    <dbReference type="NCBI Taxonomy" id="109328"/>
    <lineage>
        <taxon>Bacteria</taxon>
        <taxon>Fusobacteriati</taxon>
        <taxon>Fusobacteriota</taxon>
        <taxon>Fusobacteriia</taxon>
        <taxon>Fusobacteriales</taxon>
        <taxon>Leptotrichiaceae</taxon>
        <taxon>Leptotrichia</taxon>
    </lineage>
</organism>
<dbReference type="AlphaFoldDB" id="A0A510K1F5"/>